<reference evidence="2 3" key="1">
    <citation type="submission" date="2019-01" db="EMBL/GenBank/DDBJ databases">
        <authorList>
            <person name="Li J."/>
        </authorList>
    </citation>
    <scope>NUCLEOTIDE SEQUENCE [LARGE SCALE GENOMIC DNA]</scope>
    <source>
        <strain evidence="2 3">CCUG 35506</strain>
    </source>
</reference>
<sequence length="158" mass="17195">MTSDDPAEASAAGDDQLLDSIGTAFSRLRRRTSSVPIGAPVARTDVRRDLLLAIVEESDGQLSVNAVAAAMGMERTAVSRLAGSCVSDGLVERVASQTDGRSITLRLTSRGHEVLANSRHQQRRAFEYITRDWDDGERLEFARLLHKYVAASNQHASD</sequence>
<keyword evidence="3" id="KW-1185">Reference proteome</keyword>
<dbReference type="PANTHER" id="PTHR33164:SF57">
    <property type="entry name" value="MARR-FAMILY TRANSCRIPTIONAL REGULATOR"/>
    <property type="match status" value="1"/>
</dbReference>
<dbReference type="SMART" id="SM00347">
    <property type="entry name" value="HTH_MARR"/>
    <property type="match status" value="1"/>
</dbReference>
<name>A0A4Q2JRJ4_9MICO</name>
<proteinExistence type="predicted"/>
<dbReference type="InterPro" id="IPR000835">
    <property type="entry name" value="HTH_MarR-typ"/>
</dbReference>
<dbReference type="GO" id="GO:0006950">
    <property type="term" value="P:response to stress"/>
    <property type="evidence" value="ECO:0007669"/>
    <property type="project" value="TreeGrafter"/>
</dbReference>
<organism evidence="2 3">
    <name type="scientific">Agromyces fucosus</name>
    <dbReference type="NCBI Taxonomy" id="41985"/>
    <lineage>
        <taxon>Bacteria</taxon>
        <taxon>Bacillati</taxon>
        <taxon>Actinomycetota</taxon>
        <taxon>Actinomycetes</taxon>
        <taxon>Micrococcales</taxon>
        <taxon>Microbacteriaceae</taxon>
        <taxon>Agromyces</taxon>
    </lineage>
</organism>
<evidence type="ECO:0000313" key="3">
    <source>
        <dbReference type="Proteomes" id="UP000292935"/>
    </source>
</evidence>
<dbReference type="OrthoDB" id="7774677at2"/>
<dbReference type="RefSeq" id="WP_129231548.1">
    <property type="nucleotide sequence ID" value="NZ_SDPO01000002.1"/>
</dbReference>
<dbReference type="PROSITE" id="PS50995">
    <property type="entry name" value="HTH_MARR_2"/>
    <property type="match status" value="1"/>
</dbReference>
<dbReference type="Proteomes" id="UP000292935">
    <property type="component" value="Unassembled WGS sequence"/>
</dbReference>
<dbReference type="Gene3D" id="1.10.10.10">
    <property type="entry name" value="Winged helix-like DNA-binding domain superfamily/Winged helix DNA-binding domain"/>
    <property type="match status" value="1"/>
</dbReference>
<dbReference type="SUPFAM" id="SSF46785">
    <property type="entry name" value="Winged helix' DNA-binding domain"/>
    <property type="match status" value="1"/>
</dbReference>
<dbReference type="Pfam" id="PF12802">
    <property type="entry name" value="MarR_2"/>
    <property type="match status" value="1"/>
</dbReference>
<feature type="domain" description="HTH marR-type" evidence="1">
    <location>
        <begin position="14"/>
        <end position="150"/>
    </location>
</feature>
<protein>
    <submittedName>
        <fullName evidence="2">MarR family transcriptional regulator</fullName>
    </submittedName>
</protein>
<evidence type="ECO:0000259" key="1">
    <source>
        <dbReference type="PROSITE" id="PS50995"/>
    </source>
</evidence>
<dbReference type="InterPro" id="IPR039422">
    <property type="entry name" value="MarR/SlyA-like"/>
</dbReference>
<dbReference type="GO" id="GO:0003700">
    <property type="term" value="F:DNA-binding transcription factor activity"/>
    <property type="evidence" value="ECO:0007669"/>
    <property type="project" value="InterPro"/>
</dbReference>
<gene>
    <name evidence="2" type="ORF">ESP57_10945</name>
</gene>
<dbReference type="InterPro" id="IPR036388">
    <property type="entry name" value="WH-like_DNA-bd_sf"/>
</dbReference>
<dbReference type="EMBL" id="SDPO01000002">
    <property type="protein sequence ID" value="RXZ49419.1"/>
    <property type="molecule type" value="Genomic_DNA"/>
</dbReference>
<dbReference type="InterPro" id="IPR036390">
    <property type="entry name" value="WH_DNA-bd_sf"/>
</dbReference>
<evidence type="ECO:0000313" key="2">
    <source>
        <dbReference type="EMBL" id="RXZ49419.1"/>
    </source>
</evidence>
<dbReference type="PANTHER" id="PTHR33164">
    <property type="entry name" value="TRANSCRIPTIONAL REGULATOR, MARR FAMILY"/>
    <property type="match status" value="1"/>
</dbReference>
<dbReference type="AlphaFoldDB" id="A0A4Q2JRJ4"/>
<comment type="caution">
    <text evidence="2">The sequence shown here is derived from an EMBL/GenBank/DDBJ whole genome shotgun (WGS) entry which is preliminary data.</text>
</comment>
<accession>A0A4Q2JRJ4</accession>